<comment type="caution">
    <text evidence="2">The sequence shown here is derived from an EMBL/GenBank/DDBJ whole genome shotgun (WGS) entry which is preliminary data.</text>
</comment>
<evidence type="ECO:0000313" key="2">
    <source>
        <dbReference type="EMBL" id="PTN01599.1"/>
    </source>
</evidence>
<evidence type="ECO:0000256" key="1">
    <source>
        <dbReference type="SAM" id="Phobius"/>
    </source>
</evidence>
<evidence type="ECO:0000313" key="3">
    <source>
        <dbReference type="Proteomes" id="UP000243525"/>
    </source>
</evidence>
<protein>
    <submittedName>
        <fullName evidence="2">PepSY-associated transmembrane protein</fullName>
    </submittedName>
</protein>
<feature type="transmembrane region" description="Helical" evidence="1">
    <location>
        <begin position="474"/>
        <end position="497"/>
    </location>
</feature>
<proteinExistence type="predicted"/>
<dbReference type="RefSeq" id="WP_107824058.1">
    <property type="nucleotide sequence ID" value="NZ_OY782574.1"/>
</dbReference>
<sequence>MGKLYKKLHKWPGLIIAFLLLYFSVTGIIMNHREFFSGFDISRNNLPKEFRYQNWNNSAVKGNIILNGDSILVYGNIGVWLTDSNFTDYSSFNNGFPNGSDNRKIFDLHQSNDGNLYTATQFGLFAFSKEKKQWIKFELDVDIKRFVAIECVNDTLFVLNRSYLFKGKSEGINTQFEKIELKKPRDYKNEVSLFETMWQIHSGEIFGIPGKLFVDALGIITIFLSLTGIIYFFFPGWIKRRKKKTKSVTSIVKTNRWSLKWHNKTGAWLFACLIVLFFTGMFLRPPLLIAIAYSKVSPVKYSHLDQPNPWYDKLRDIKFDSERNEFLLATSEGIFYMDKDNLAPIAFKIQPPISVMGINVLEPFNDGAYIIGSFNGLFLWHPAHPEIYNYAQGKLHVGNTTGRPIGDFKVTGLVTDLGGKQYMIDYDKGAVPLYHEMKFPEMPKNVLEESKMSLWNFSLEIHTGRFFRFLLGDFYILLVPLSGLVSVLVVLSGYLLWRKKFRKPKTR</sequence>
<keyword evidence="1 2" id="KW-0812">Transmembrane</keyword>
<feature type="transmembrane region" description="Helical" evidence="1">
    <location>
        <begin position="12"/>
        <end position="30"/>
    </location>
</feature>
<feature type="transmembrane region" description="Helical" evidence="1">
    <location>
        <begin position="266"/>
        <end position="293"/>
    </location>
</feature>
<keyword evidence="1" id="KW-1133">Transmembrane helix</keyword>
<reference evidence="2 3" key="1">
    <citation type="submission" date="2018-04" db="EMBL/GenBank/DDBJ databases">
        <title>Genomic Encyclopedia of Archaeal and Bacterial Type Strains, Phase II (KMG-II): from individual species to whole genera.</title>
        <authorList>
            <person name="Goeker M."/>
        </authorList>
    </citation>
    <scope>NUCLEOTIDE SEQUENCE [LARGE SCALE GENOMIC DNA]</scope>
    <source>
        <strain evidence="2 3">DSM 28823</strain>
    </source>
</reference>
<name>A0A2T5BQV7_9BACT</name>
<dbReference type="Proteomes" id="UP000243525">
    <property type="component" value="Unassembled WGS sequence"/>
</dbReference>
<feature type="transmembrane region" description="Helical" evidence="1">
    <location>
        <begin position="212"/>
        <end position="234"/>
    </location>
</feature>
<dbReference type="Gene3D" id="2.130.10.10">
    <property type="entry name" value="YVTN repeat-like/Quinoprotein amine dehydrogenase"/>
    <property type="match status" value="1"/>
</dbReference>
<dbReference type="AlphaFoldDB" id="A0A2T5BQV7"/>
<dbReference type="PANTHER" id="PTHR34219">
    <property type="entry name" value="IRON-REGULATED INNER MEMBRANE PROTEIN-RELATED"/>
    <property type="match status" value="1"/>
</dbReference>
<dbReference type="Pfam" id="PF03929">
    <property type="entry name" value="PepSY_TM"/>
    <property type="match status" value="2"/>
</dbReference>
<dbReference type="OrthoDB" id="1111139at2"/>
<accession>A0A2T5BQV7</accession>
<dbReference type="InterPro" id="IPR005625">
    <property type="entry name" value="PepSY-ass_TM"/>
</dbReference>
<dbReference type="EMBL" id="QAAD01000044">
    <property type="protein sequence ID" value="PTN01599.1"/>
    <property type="molecule type" value="Genomic_DNA"/>
</dbReference>
<organism evidence="2 3">
    <name type="scientific">Mangrovibacterium marinum</name>
    <dbReference type="NCBI Taxonomy" id="1639118"/>
    <lineage>
        <taxon>Bacteria</taxon>
        <taxon>Pseudomonadati</taxon>
        <taxon>Bacteroidota</taxon>
        <taxon>Bacteroidia</taxon>
        <taxon>Marinilabiliales</taxon>
        <taxon>Prolixibacteraceae</taxon>
        <taxon>Mangrovibacterium</taxon>
    </lineage>
</organism>
<gene>
    <name evidence="2" type="ORF">C8N47_1447</name>
</gene>
<keyword evidence="1" id="KW-0472">Membrane</keyword>
<keyword evidence="3" id="KW-1185">Reference proteome</keyword>
<dbReference type="InterPro" id="IPR015943">
    <property type="entry name" value="WD40/YVTN_repeat-like_dom_sf"/>
</dbReference>